<evidence type="ECO:0000256" key="4">
    <source>
        <dbReference type="ARBA" id="ARBA00023015"/>
    </source>
</evidence>
<comment type="cofactor">
    <cofactor evidence="8">
        <name>Mn(2+)</name>
        <dbReference type="ChEBI" id="CHEBI:29035"/>
    </cofactor>
    <cofactor evidence="8">
        <name>Fe(2+)</name>
        <dbReference type="ChEBI" id="CHEBI:29033"/>
    </cofactor>
    <text evidence="8">Binds 1 Mn(2+) or Fe(2+) ion per subunit.</text>
</comment>
<dbReference type="InterPro" id="IPR002481">
    <property type="entry name" value="FUR"/>
</dbReference>
<proteinExistence type="inferred from homology"/>
<evidence type="ECO:0000313" key="10">
    <source>
        <dbReference type="Proteomes" id="UP000886741"/>
    </source>
</evidence>
<keyword evidence="6" id="KW-0804">Transcription</keyword>
<evidence type="ECO:0000256" key="8">
    <source>
        <dbReference type="PIRSR" id="PIRSR602481-2"/>
    </source>
</evidence>
<evidence type="ECO:0000256" key="3">
    <source>
        <dbReference type="ARBA" id="ARBA00022833"/>
    </source>
</evidence>
<dbReference type="Proteomes" id="UP000886741">
    <property type="component" value="Unassembled WGS sequence"/>
</dbReference>
<keyword evidence="3 7" id="KW-0862">Zinc</keyword>
<dbReference type="GO" id="GO:1900376">
    <property type="term" value="P:regulation of secondary metabolite biosynthetic process"/>
    <property type="evidence" value="ECO:0007669"/>
    <property type="project" value="TreeGrafter"/>
</dbReference>
<feature type="binding site" evidence="7">
    <location>
        <position position="88"/>
    </location>
    <ligand>
        <name>Zn(2+)</name>
        <dbReference type="ChEBI" id="CHEBI:29105"/>
    </ligand>
</feature>
<evidence type="ECO:0000256" key="1">
    <source>
        <dbReference type="ARBA" id="ARBA00007957"/>
    </source>
</evidence>
<dbReference type="SUPFAM" id="SSF46785">
    <property type="entry name" value="Winged helix' DNA-binding domain"/>
    <property type="match status" value="1"/>
</dbReference>
<evidence type="ECO:0000256" key="2">
    <source>
        <dbReference type="ARBA" id="ARBA00022491"/>
    </source>
</evidence>
<protein>
    <submittedName>
        <fullName evidence="9">Transcriptional repressor</fullName>
    </submittedName>
</protein>
<keyword evidence="8" id="KW-0408">Iron</keyword>
<sequence length="136" mass="15888">MESLQWPQGLKRTKPREQVYDVLAAADRPLDVREIYSRLEGQGLALSTVYRVLTAFEEHQMVTKTTIMGEDTALYALRRHDHAHYAICMGCHKQVQLPRCPLQPVELEMDGFSITNHRLELYGYCRDCKKRHRQDD</sequence>
<dbReference type="GO" id="GO:0000976">
    <property type="term" value="F:transcription cis-regulatory region binding"/>
    <property type="evidence" value="ECO:0007669"/>
    <property type="project" value="TreeGrafter"/>
</dbReference>
<evidence type="ECO:0000256" key="5">
    <source>
        <dbReference type="ARBA" id="ARBA00023125"/>
    </source>
</evidence>
<comment type="caution">
    <text evidence="9">The sequence shown here is derived from an EMBL/GenBank/DDBJ whole genome shotgun (WGS) entry which is preliminary data.</text>
</comment>
<dbReference type="InterPro" id="IPR043135">
    <property type="entry name" value="Fur_C"/>
</dbReference>
<keyword evidence="7" id="KW-0479">Metal-binding</keyword>
<name>A0A9D1JU08_9FIRM</name>
<feature type="binding site" evidence="7">
    <location>
        <position position="128"/>
    </location>
    <ligand>
        <name>Zn(2+)</name>
        <dbReference type="ChEBI" id="CHEBI:29105"/>
    </ligand>
</feature>
<dbReference type="EMBL" id="DVJJ01000079">
    <property type="protein sequence ID" value="HIS64749.1"/>
    <property type="molecule type" value="Genomic_DNA"/>
</dbReference>
<organism evidence="9 10">
    <name type="scientific">Candidatus Avoscillospira avistercoris</name>
    <dbReference type="NCBI Taxonomy" id="2840707"/>
    <lineage>
        <taxon>Bacteria</taxon>
        <taxon>Bacillati</taxon>
        <taxon>Bacillota</taxon>
        <taxon>Clostridia</taxon>
        <taxon>Eubacteriales</taxon>
        <taxon>Oscillospiraceae</taxon>
        <taxon>Oscillospiraceae incertae sedis</taxon>
        <taxon>Candidatus Avoscillospira</taxon>
    </lineage>
</organism>
<dbReference type="PANTHER" id="PTHR33202:SF7">
    <property type="entry name" value="FERRIC UPTAKE REGULATION PROTEIN"/>
    <property type="match status" value="1"/>
</dbReference>
<dbReference type="CDD" id="cd07153">
    <property type="entry name" value="Fur_like"/>
    <property type="match status" value="1"/>
</dbReference>
<reference evidence="9" key="2">
    <citation type="journal article" date="2021" name="PeerJ">
        <title>Extensive microbial diversity within the chicken gut microbiome revealed by metagenomics and culture.</title>
        <authorList>
            <person name="Gilroy R."/>
            <person name="Ravi A."/>
            <person name="Getino M."/>
            <person name="Pursley I."/>
            <person name="Horton D.L."/>
            <person name="Alikhan N.F."/>
            <person name="Baker D."/>
            <person name="Gharbi K."/>
            <person name="Hall N."/>
            <person name="Watson M."/>
            <person name="Adriaenssens E.M."/>
            <person name="Foster-Nyarko E."/>
            <person name="Jarju S."/>
            <person name="Secka A."/>
            <person name="Antonio M."/>
            <person name="Oren A."/>
            <person name="Chaudhuri R.R."/>
            <person name="La Ragione R."/>
            <person name="Hildebrand F."/>
            <person name="Pallen M.J."/>
        </authorList>
    </citation>
    <scope>NUCLEOTIDE SEQUENCE</scope>
    <source>
        <strain evidence="9">ChiBcec16-1751</strain>
    </source>
</reference>
<dbReference type="Pfam" id="PF01475">
    <property type="entry name" value="FUR"/>
    <property type="match status" value="1"/>
</dbReference>
<gene>
    <name evidence="9" type="ORF">IAA83_05180</name>
</gene>
<feature type="binding site" evidence="7">
    <location>
        <position position="91"/>
    </location>
    <ligand>
        <name>Zn(2+)</name>
        <dbReference type="ChEBI" id="CHEBI:29105"/>
    </ligand>
</feature>
<dbReference type="Gene3D" id="1.10.10.10">
    <property type="entry name" value="Winged helix-like DNA-binding domain superfamily/Winged helix DNA-binding domain"/>
    <property type="match status" value="1"/>
</dbReference>
<dbReference type="Gene3D" id="3.30.1490.190">
    <property type="match status" value="1"/>
</dbReference>
<comment type="cofactor">
    <cofactor evidence="7">
        <name>Zn(2+)</name>
        <dbReference type="ChEBI" id="CHEBI:29105"/>
    </cofactor>
    <text evidence="7">Binds 1 zinc ion per subunit.</text>
</comment>
<keyword evidence="2" id="KW-0678">Repressor</keyword>
<reference evidence="9" key="1">
    <citation type="submission" date="2020-10" db="EMBL/GenBank/DDBJ databases">
        <authorList>
            <person name="Gilroy R."/>
        </authorList>
    </citation>
    <scope>NUCLEOTIDE SEQUENCE</scope>
    <source>
        <strain evidence="9">ChiBcec16-1751</strain>
    </source>
</reference>
<comment type="similarity">
    <text evidence="1">Belongs to the Fur family.</text>
</comment>
<dbReference type="PANTHER" id="PTHR33202">
    <property type="entry name" value="ZINC UPTAKE REGULATION PROTEIN"/>
    <property type="match status" value="1"/>
</dbReference>
<evidence type="ECO:0000256" key="6">
    <source>
        <dbReference type="ARBA" id="ARBA00023163"/>
    </source>
</evidence>
<accession>A0A9D1JU08</accession>
<feature type="binding site" evidence="8">
    <location>
        <position position="82"/>
    </location>
    <ligand>
        <name>Fe cation</name>
        <dbReference type="ChEBI" id="CHEBI:24875"/>
    </ligand>
</feature>
<evidence type="ECO:0000313" key="9">
    <source>
        <dbReference type="EMBL" id="HIS64749.1"/>
    </source>
</evidence>
<evidence type="ECO:0000256" key="7">
    <source>
        <dbReference type="PIRSR" id="PIRSR602481-1"/>
    </source>
</evidence>
<feature type="binding site" evidence="8">
    <location>
        <position position="117"/>
    </location>
    <ligand>
        <name>Fe cation</name>
        <dbReference type="ChEBI" id="CHEBI:24875"/>
    </ligand>
</feature>
<keyword evidence="4" id="KW-0805">Transcription regulation</keyword>
<dbReference type="GO" id="GO:0045892">
    <property type="term" value="P:negative regulation of DNA-templated transcription"/>
    <property type="evidence" value="ECO:0007669"/>
    <property type="project" value="TreeGrafter"/>
</dbReference>
<dbReference type="AlphaFoldDB" id="A0A9D1JU08"/>
<dbReference type="GO" id="GO:0008270">
    <property type="term" value="F:zinc ion binding"/>
    <property type="evidence" value="ECO:0007669"/>
    <property type="project" value="TreeGrafter"/>
</dbReference>
<feature type="binding site" evidence="7">
    <location>
        <position position="125"/>
    </location>
    <ligand>
        <name>Zn(2+)</name>
        <dbReference type="ChEBI" id="CHEBI:29105"/>
    </ligand>
</feature>
<keyword evidence="5" id="KW-0238">DNA-binding</keyword>
<dbReference type="InterPro" id="IPR036390">
    <property type="entry name" value="WH_DNA-bd_sf"/>
</dbReference>
<dbReference type="InterPro" id="IPR036388">
    <property type="entry name" value="WH-like_DNA-bd_sf"/>
</dbReference>
<dbReference type="GO" id="GO:0003700">
    <property type="term" value="F:DNA-binding transcription factor activity"/>
    <property type="evidence" value="ECO:0007669"/>
    <property type="project" value="InterPro"/>
</dbReference>